<accession>A0A336LWX1</accession>
<gene>
    <name evidence="9" type="primary">CSON002589</name>
</gene>
<dbReference type="InterPro" id="IPR045189">
    <property type="entry name" value="UBR4-like"/>
</dbReference>
<dbReference type="PROSITE" id="PS51157">
    <property type="entry name" value="ZF_UBR"/>
    <property type="match status" value="1"/>
</dbReference>
<name>A0A336LWX1_CULSO</name>
<dbReference type="GO" id="GO:0005516">
    <property type="term" value="F:calmodulin binding"/>
    <property type="evidence" value="ECO:0007669"/>
    <property type="project" value="UniProtKB-KW"/>
</dbReference>
<dbReference type="InterPro" id="IPR025704">
    <property type="entry name" value="E3_Ub_ligase_UBR4_C"/>
</dbReference>
<evidence type="ECO:0000256" key="7">
    <source>
        <dbReference type="PROSITE-ProRule" id="PRU01388"/>
    </source>
</evidence>
<proteinExistence type="inferred from homology"/>
<dbReference type="InterPro" id="IPR003126">
    <property type="entry name" value="Znf_UBR"/>
</dbReference>
<keyword evidence="2" id="KW-0479">Metal-binding</keyword>
<dbReference type="PANTHER" id="PTHR21725">
    <property type="entry name" value="E3 UBIQUITIN-PROTEIN LIGASE UBR4"/>
    <property type="match status" value="1"/>
</dbReference>
<dbReference type="EMBL" id="UFQT01000142">
    <property type="protein sequence ID" value="SSX20807.1"/>
    <property type="molecule type" value="Genomic_DNA"/>
</dbReference>
<dbReference type="GO" id="GO:0008270">
    <property type="term" value="F:zinc ion binding"/>
    <property type="evidence" value="ECO:0007669"/>
    <property type="project" value="UniProtKB-KW"/>
</dbReference>
<evidence type="ECO:0000256" key="3">
    <source>
        <dbReference type="ARBA" id="ARBA00022771"/>
    </source>
</evidence>
<evidence type="ECO:0000256" key="6">
    <source>
        <dbReference type="PROSITE-ProRule" id="PRU00508"/>
    </source>
</evidence>
<dbReference type="PANTHER" id="PTHR21725:SF1">
    <property type="entry name" value="E3 UBIQUITIN-PROTEIN LIGASE UBR4"/>
    <property type="match status" value="1"/>
</dbReference>
<evidence type="ECO:0000256" key="5">
    <source>
        <dbReference type="ARBA" id="ARBA00022860"/>
    </source>
</evidence>
<dbReference type="InterPro" id="IPR047509">
    <property type="entry name" value="UBR4-like_UBR-box"/>
</dbReference>
<evidence type="ECO:0000256" key="2">
    <source>
        <dbReference type="ARBA" id="ARBA00022723"/>
    </source>
</evidence>
<dbReference type="SMART" id="SM00396">
    <property type="entry name" value="ZnF_UBR1"/>
    <property type="match status" value="1"/>
</dbReference>
<keyword evidence="5" id="KW-0112">Calmodulin-binding</keyword>
<keyword evidence="4" id="KW-0862">Zinc</keyword>
<protein>
    <submittedName>
        <fullName evidence="9">CSON002589 protein</fullName>
    </submittedName>
</protein>
<keyword evidence="3 7" id="KW-0863">Zinc-finger</keyword>
<dbReference type="PROSITE" id="PS52043">
    <property type="entry name" value="UBR4_E3"/>
    <property type="match status" value="1"/>
</dbReference>
<dbReference type="Pfam" id="PF13764">
    <property type="entry name" value="E3_UbLigase_R4"/>
    <property type="match status" value="1"/>
</dbReference>
<feature type="region of interest" description="UBR4 E3 catalytic module" evidence="7">
    <location>
        <begin position="4041"/>
        <end position="4500"/>
    </location>
</feature>
<dbReference type="InterPro" id="IPR056530">
    <property type="entry name" value="UBR4-like_dom"/>
</dbReference>
<dbReference type="VEuPathDB" id="VectorBase:CSON002589"/>
<evidence type="ECO:0000256" key="1">
    <source>
        <dbReference type="ARBA" id="ARBA00009970"/>
    </source>
</evidence>
<feature type="zinc finger region" description="UBR-type" evidence="6">
    <location>
        <begin position="1515"/>
        <end position="1584"/>
    </location>
</feature>
<evidence type="ECO:0000259" key="8">
    <source>
        <dbReference type="PROSITE" id="PS51157"/>
    </source>
</evidence>
<evidence type="ECO:0000313" key="9">
    <source>
        <dbReference type="EMBL" id="SSX20807.1"/>
    </source>
</evidence>
<dbReference type="CDD" id="cd19680">
    <property type="entry name" value="UBR-box_UBR4"/>
    <property type="match status" value="1"/>
</dbReference>
<comment type="similarity">
    <text evidence="1 7">Belongs to the UBR4 family.</text>
</comment>
<feature type="domain" description="UBR-type" evidence="8">
    <location>
        <begin position="1515"/>
        <end position="1584"/>
    </location>
</feature>
<dbReference type="Pfam" id="PF19423">
    <property type="entry name" value="E3_UBR4_N"/>
    <property type="match status" value="1"/>
</dbReference>
<dbReference type="Pfam" id="PF24079">
    <property type="entry name" value="UBR4"/>
    <property type="match status" value="1"/>
</dbReference>
<evidence type="ECO:0000256" key="4">
    <source>
        <dbReference type="ARBA" id="ARBA00022833"/>
    </source>
</evidence>
<organism evidence="9">
    <name type="scientific">Culicoides sonorensis</name>
    <name type="common">Biting midge</name>
    <dbReference type="NCBI Taxonomy" id="179676"/>
    <lineage>
        <taxon>Eukaryota</taxon>
        <taxon>Metazoa</taxon>
        <taxon>Ecdysozoa</taxon>
        <taxon>Arthropoda</taxon>
        <taxon>Hexapoda</taxon>
        <taxon>Insecta</taxon>
        <taxon>Pterygota</taxon>
        <taxon>Neoptera</taxon>
        <taxon>Endopterygota</taxon>
        <taxon>Diptera</taxon>
        <taxon>Nematocera</taxon>
        <taxon>Chironomoidea</taxon>
        <taxon>Ceratopogonidae</taxon>
        <taxon>Ceratopogoninae</taxon>
        <taxon>Culicoides</taxon>
        <taxon>Monoculicoides</taxon>
    </lineage>
</organism>
<reference evidence="9" key="1">
    <citation type="submission" date="2018-07" db="EMBL/GenBank/DDBJ databases">
        <authorList>
            <person name="Quirk P.G."/>
            <person name="Krulwich T.A."/>
        </authorList>
    </citation>
    <scope>NUCLEOTIDE SEQUENCE</scope>
</reference>
<sequence length="4500" mass="517291">MDLASLIKPFMTLSPTEQDVDKLIDFLIENENELSKINGFYIDSFVAVVAVEIYKRCSDVSTVHLKNAVRASNVLLKLVLQNIDQHLNLLSIETLLFMCEGKNYTGLLANPTVVNFMQHDTKKLKDFNLIFTNDEKKMEKNIADLNILDYLSKPIVEILGENGEQITNGQKILIMSNIGYLKQNKAGQHILVQLVSQFHNVKKYSKLFSKNLEEHNTNLLQNTFLSFIDDLLIIENEMNLLFSLVKIPIFEIYNNEMINHLFAYSTGSLSISIIAGLIQLKNSLNFQKQKEKPMFELTIDEAVNGILTAVAEKGLIICNNFVVIFQKYLPFSTYSNICTLIAETLLRGLSHIFIMNGLLDLNQLCDEEYVLKAIVPKFQHFLVNAQLKHVQTLLQHLLFIYKQTEMENITKINAAPNTISDFNIFENYLFGQRLWFLSNNKYIHHVLSILAVVAYKKSCSVQFKSDDIDPTCSESTTYFNDTYSCSDTESDESGSLLGSLFKETVTDVEGLQKHHLLLTDNKKKLNSKFLIKDESLDFINLSIDIYNFLRDVTTMSINIDAIDQMQMSLLVYVLKEIDQDLTKTKVSNENEIIENHDLFVLNNKLIQATSEYIHNLLCNSLLTENIQHNLLLSLNISPWKPESSNWPLNISPKFLKILVQVISLKNQQEKEAASLSIWHRMIETIIDKLYLDHYGEDFKDINIEHAQILLYLFYSLNLMQKKSILLLTAGGVIRGASIIKLNSYETPPSNEKLLLVARLLLFFEYIMKYLYTPPVHLLEQIESILIDTNFSEKYNDIKDSFDKNHKDNVEYQDVQNLFKKDKKFYNLAKLEPLGTDFKLDGLAWNFILCTPEKLKYQLLLDALVDVYKISNLFKESTDPSALTTVQYMINVCLKLLIGLPPSTYHVEQIIDGSTFNIYVLFWTMRCFSGTPQTRYLVVNSLVKQGLYTQVAEEMWNKLTGRLNNQNFFLDAFNNSLSLCLNKFDKDSLSLLKLLTVDSISIYFYVHQHKTTKDLITAQTTSSDIFFNLLTLLNGVTDILFKMYIDEFDFELPTPIAVMLLSISSTLTISNARMVYFIEKISTFIRRKECKSGGEVKNSKAAYDLALSQGLPAENFVIHILDFHLHNIACVKRFSKSLEYTIKNLIKIISVILSENYQINIDKCYKLITMLMDIRAVDLVPDLFNICKAIFEGYANKNLENLLERHVLKQSYLIYKDVCSEKFELESSMKNKILITILEFWNSIATEKVGKLLFHDLFFSTNESSQFCEILFSFTKTKVDQSVICNILQLFTDLMDNKSEDFSINESVGAKIIQQFKDLDTILKIWASFLIFGRNIWYWEDEKLKPFSTIIEPRQFRKIVTIIKSFYNALIVSAHLSPLVNRNIFSAFCLLGDQLFMPNKVTLPILDYLDLLCLLYNANQQNVQKMLLDKLVFWLQLSIYTNFDLNENCLALDDQRLDNIYVLLNSLTLITGCTSQCNNTNDSNEEEISYDCPDEVSYEEEESGLDESDDENVSTKTCTYLITQKDFMNQHWYYCYTCNMFDGIGVCSICAKVCHKNHDVAYAKYGNFFCDCGAKEDGTCIALSKKWNTSVASYKSCVLDNSKRSKDLKKTDHLSWKPSDERILLNENFKQNISLSEMQVQRLIETITCFLKEIEPNITESCIRSSSLNCYFRAKSEQGSIIRQLISTNSVRRVGLCCLSVPFGAKQHLIVAQDKGKINVLQLSNLLKQADSGKHKLMITKLNSANVPVSIIVSMASNILCDDLLAICGIKECHVLQFSFVGAVKKHIIVSLQLEAGNYIKRAIWLPSSLSKLAIITAETIQIYEVSKHASVPEYCFLLPSGKVRDCTFNFCNGSYTMYIISSSGHIYVQTLSEECLAKHGNYYITQILDFKHPSLKDTNGQVLGGGVSVYFSHTLQFLFCSFGSGNNFAFSLQDEFTIKNIFNIPAVGPSKIFSKNLTQPLFNWSEVPYHPGIVFAMFQNSFNVAALMVTPSKFCLQELKMQTSKVKVIDFIPIRYNISGSDKTSLIILCEDGIKQKQIDSGVNLIPVDFFEHYNVLNDIDFSGNDFLQLYNSHQIKHRLNTNGLYITSTKSNGFTITVTNNDSSTIITGFRVFCGSQDHLKVPSFISVGTRTLPVCMLSTPRWIDFGLHRNDIISAQNENRLNILFGNSQSPENITMIDNIKVYGTSKDNFIWPEESEEKENVNLSLAYQNDISAELNSNFSSEYDQYHLNSNNVSLFAVKFLEMFSSVIHTHQNINNIVFKKDCLEILNNFVLLPISSLVDQQIDKIMSSLIPSKDDYLYIIEKLLIEHVAKQFKKLVTLQNFQDVDPEMFYLLVKNIHQITSRKPNNLYYVCEKYNYNIVNNFYKLISQLYKVTPSCFDPFVLIQSGLLHVEFIFHVMVETIFCYCMNDPGLINDYKHMLFEMLTCYNTKIRHIVKNSLTQFFKPKRNSIEDLQRRECYWTSYNYNLLKLQIINILSDMAFNKQQTSIKNERVVPIMQVLLALMLTINLKVMEEKNVFITTLKCLLCSVLKIESKDSFLMENYDITIVTLKFLTLLMSRCKTKQNNSTEEGSSFDISQQTARCLLEENILLVCLKFLQSNFRSNFMITKADSNLLTPSNVNEVQYLHPFFTKYDLKSQNYKLFDPSIPQLTEAIVKLIYQVIKISGELLSVNHWFIQNIEDFSTLLCDLMMDADDQNVRKIIRKTLLLICGSKEGYRNLKDKRSIEKSVKSVLQILKQQPYSPDFDELVIIANDLKYCYDIAVLRPINWQTVCNSNDEILQALFICSCSHNEEVLHIVIINLISLSICKTNNLKGSLFSSCETSTSNRVLVFLMPTLLETFVKKFLIYNCAAKLKFQVHHILKTMFEDVDNTIKLFWNIYNKTSAEVKSSPHFIDLLCYFSHTAFISNSTYNSNLNQVLSTIKNQNKLLSDHPASYIYPYLHCIIEMDGYYFDPEPCLDCNNYDVQPTTLKLSAVKADARFSTSSMIIKLIQSYCISKIFLKITEIKKSKMVRSINILYSNHNIQATADLKSKIDTWRKAKSIKLLPGQTDIRVEFCLPFTACNLMIEYVDFYETVVGCSETLQCPRCSAVVSSNPGICGNCGENVFQCHKCRAINYDEKDPFLCNSCGFSKFAKFDFSLVGKPSFVMDSIEDDEERNRLTQVLRNLTEKADRIYRQLQSNKGLIELLLFKCPIQDKKINLEQLMSSNNPSSGFHKTIHIISQKYCIESKTLNDDLCILLWKIKAFRRSILLYDKKQNKEIQEERNGNQHCYRCILTSIVSNILANILKNDITHTKKICRILKKRCNSILYSCLPEYCIDVAIRGDLLLIEALGSIYDSCCDVKFKTIFEILLQSSSYKHVPALIITQSCLKLLLRYIVSDIENNKLQQSKVQSIDFKSWYCNRVCFQDWRKNEKSCVTPNNTLLQEKYFNLWKYGNHQLRKMTPVWLVNLIFNFFSSDIRQMTSTILLHLSKHEKKTVWCVNMAINLLDKAGENDQHVMEFINYFKHLILGSPWQHYLVLKGFLKTLIELISVEIDKLLLEEKHAFSVYHYSTHSLVQLLEILISFWDVQKIREKYKVKLLKPILEGYLNIRKISLQRNISIEFVQEKLLMILENVTSGSDADITHFITVCIEILNSSAVDDIKTKVFAFERLCSLIHQDENDIGEFFLNLEKDPQQEDFLQGRMLGNPYSSAESALGPQMRNIKNKICSDCELIALLEDDNGMELLVSNKIINLDLLVKDVYKMVWLKNGGDRETMKIVYRMRGLLGDATEEFVEAVEDSTDENIDYEKKHRMANVVADCGGLEVMLNCLECDIDINADRSLLEVVLKLFSLCSKVKRCQKALCRPEMRAVEVFLKALDQCIQYKNAAIVTNLIENLLEIINTILSKAASDSLDLFLRLSLTFGGPEYVQSLLNYASLRNCRVNSNQAQIHLAKVLAALVYGNDIKMKHLCDYFKTVLDFNKFDKEHSTDDELRLELFCIITVSIEPNIVGNILKDYIMNLGILQKSLNYIVAAPIVKSTLLIADCPDLKNFISRPALKYVLRILTGLCIKHEPTQKAIAKEAIPIIHMLEQVSSDEHVGTLAENLLETLCSNDDISKKVQEVRDLTKAEKKRLAMATRQKQLHSLGMKTNEKGQVTVNVNPIEELDKLKEETGLYCFICREGYMYQPTKVLGIYTYSKRVVLEEYETKPRKRMGYSTVTHFNIVHVDCHISAIRLARGRDEWESASLQNTNTKGPDVPEISFATCVNRQQNYIRDATQCNDISFESAIHDLKLLLERFAYERSFHVDSGGGGPQSNINVVPYLLFHAIYILLSSHSAPNEIKKLINFINIKEKSRELSLAYNVEGPVYYIISSLALQGYSSWKKNKVGYLKKLIIIAQTRHFYPTVEAESLSDDQKKELNFDIYKPYLMMWALVELIYSYFIDLHCTTDNDWPVTIFNYIRYHDEHLLKTSEQILREFNQNFLTCTSFNEFCDVANLFEYIQDPLIFISSVLKN</sequence>
<dbReference type="InterPro" id="IPR045841">
    <property type="entry name" value="E3_UBR4_N"/>
</dbReference>
<dbReference type="Pfam" id="PF02207">
    <property type="entry name" value="zf-UBR"/>
    <property type="match status" value="1"/>
</dbReference>